<proteinExistence type="predicted"/>
<dbReference type="EMBL" id="NMUH01000656">
    <property type="protein sequence ID" value="MQL82842.1"/>
    <property type="molecule type" value="Genomic_DNA"/>
</dbReference>
<keyword evidence="3" id="KW-1185">Reference proteome</keyword>
<comment type="caution">
    <text evidence="2">The sequence shown here is derived from an EMBL/GenBank/DDBJ whole genome shotgun (WGS) entry which is preliminary data.</text>
</comment>
<dbReference type="Proteomes" id="UP000652761">
    <property type="component" value="Unassembled WGS sequence"/>
</dbReference>
<gene>
    <name evidence="2" type="ORF">Taro_015322</name>
</gene>
<name>A0A843UB69_COLES</name>
<organism evidence="2 3">
    <name type="scientific">Colocasia esculenta</name>
    <name type="common">Wild taro</name>
    <name type="synonym">Arum esculentum</name>
    <dbReference type="NCBI Taxonomy" id="4460"/>
    <lineage>
        <taxon>Eukaryota</taxon>
        <taxon>Viridiplantae</taxon>
        <taxon>Streptophyta</taxon>
        <taxon>Embryophyta</taxon>
        <taxon>Tracheophyta</taxon>
        <taxon>Spermatophyta</taxon>
        <taxon>Magnoliopsida</taxon>
        <taxon>Liliopsida</taxon>
        <taxon>Araceae</taxon>
        <taxon>Aroideae</taxon>
        <taxon>Colocasieae</taxon>
        <taxon>Colocasia</taxon>
    </lineage>
</organism>
<dbReference type="AlphaFoldDB" id="A0A843UB69"/>
<evidence type="ECO:0000256" key="1">
    <source>
        <dbReference type="SAM" id="MobiDB-lite"/>
    </source>
</evidence>
<accession>A0A843UB69</accession>
<sequence length="115" mass="12309">MLIDFRRRLPLRTWDGFRIRGSGRPHRGAALPHAGWAGVVRSCGPPRNRGHRAWSIRGALRSGSWRATVLPHPRGGEAGTAPQECGGGGAAGQPPPPRLPYPASPLHRVPRPAAV</sequence>
<feature type="region of interest" description="Disordered" evidence="1">
    <location>
        <begin position="65"/>
        <end position="115"/>
    </location>
</feature>
<feature type="compositionally biased region" description="Pro residues" evidence="1">
    <location>
        <begin position="93"/>
        <end position="103"/>
    </location>
</feature>
<evidence type="ECO:0000313" key="2">
    <source>
        <dbReference type="EMBL" id="MQL82842.1"/>
    </source>
</evidence>
<evidence type="ECO:0000313" key="3">
    <source>
        <dbReference type="Proteomes" id="UP000652761"/>
    </source>
</evidence>
<protein>
    <submittedName>
        <fullName evidence="2">Uncharacterized protein</fullName>
    </submittedName>
</protein>
<reference evidence="2" key="1">
    <citation type="submission" date="2017-07" db="EMBL/GenBank/DDBJ databases">
        <title>Taro Niue Genome Assembly and Annotation.</title>
        <authorList>
            <person name="Atibalentja N."/>
            <person name="Keating K."/>
            <person name="Fields C.J."/>
        </authorList>
    </citation>
    <scope>NUCLEOTIDE SEQUENCE</scope>
    <source>
        <strain evidence="2">Niue_2</strain>
        <tissue evidence="2">Leaf</tissue>
    </source>
</reference>